<dbReference type="InterPro" id="IPR015354">
    <property type="entry name" value="DNA_partition_ParG"/>
</dbReference>
<organism evidence="1">
    <name type="scientific">marine sediment metagenome</name>
    <dbReference type="NCBI Taxonomy" id="412755"/>
    <lineage>
        <taxon>unclassified sequences</taxon>
        <taxon>metagenomes</taxon>
        <taxon>ecological metagenomes</taxon>
    </lineage>
</organism>
<evidence type="ECO:0000313" key="1">
    <source>
        <dbReference type="EMBL" id="GAH30942.1"/>
    </source>
</evidence>
<dbReference type="InterPro" id="IPR010985">
    <property type="entry name" value="Ribbon_hlx_hlx"/>
</dbReference>
<dbReference type="EMBL" id="BARU01001363">
    <property type="protein sequence ID" value="GAH30942.1"/>
    <property type="molecule type" value="Genomic_DNA"/>
</dbReference>
<dbReference type="GO" id="GO:0006355">
    <property type="term" value="P:regulation of DNA-templated transcription"/>
    <property type="evidence" value="ECO:0007669"/>
    <property type="project" value="InterPro"/>
</dbReference>
<name>X1EE99_9ZZZZ</name>
<dbReference type="SUPFAM" id="SSF47598">
    <property type="entry name" value="Ribbon-helix-helix"/>
    <property type="match status" value="1"/>
</dbReference>
<dbReference type="InterPro" id="IPR013321">
    <property type="entry name" value="Arc_rbn_hlx_hlx"/>
</dbReference>
<comment type="caution">
    <text evidence="1">The sequence shown here is derived from an EMBL/GenBank/DDBJ whole genome shotgun (WGS) entry which is preliminary data.</text>
</comment>
<proteinExistence type="predicted"/>
<gene>
    <name evidence="1" type="ORF">S03H2_03630</name>
</gene>
<accession>X1EE99</accession>
<protein>
    <recommendedName>
        <fullName evidence="2">Ribbon-helix-helix protein CopG domain-containing protein</fullName>
    </recommendedName>
</protein>
<evidence type="ECO:0008006" key="2">
    <source>
        <dbReference type="Google" id="ProtNLM"/>
    </source>
</evidence>
<dbReference type="AlphaFoldDB" id="X1EE99"/>
<dbReference type="Gene3D" id="1.10.1220.10">
    <property type="entry name" value="Met repressor-like"/>
    <property type="match status" value="1"/>
</dbReference>
<sequence>MAAIGKTRVTVEIDDELFIEFRLTCIKEKTSMAKIIRECIKNHVIANKRTQIIS</sequence>
<dbReference type="Pfam" id="PF09274">
    <property type="entry name" value="ParG"/>
    <property type="match status" value="1"/>
</dbReference>
<reference evidence="1" key="1">
    <citation type="journal article" date="2014" name="Front. Microbiol.">
        <title>High frequency of phylogenetically diverse reductive dehalogenase-homologous genes in deep subseafloor sedimentary metagenomes.</title>
        <authorList>
            <person name="Kawai M."/>
            <person name="Futagami T."/>
            <person name="Toyoda A."/>
            <person name="Takaki Y."/>
            <person name="Nishi S."/>
            <person name="Hori S."/>
            <person name="Arai W."/>
            <person name="Tsubouchi T."/>
            <person name="Morono Y."/>
            <person name="Uchiyama I."/>
            <person name="Ito T."/>
            <person name="Fujiyama A."/>
            <person name="Inagaki F."/>
            <person name="Takami H."/>
        </authorList>
    </citation>
    <scope>NUCLEOTIDE SEQUENCE</scope>
    <source>
        <strain evidence="1">Expedition CK06-06</strain>
    </source>
</reference>